<dbReference type="InterPro" id="IPR019775">
    <property type="entry name" value="WD40_repeat_CS"/>
</dbReference>
<dbReference type="PROSITE" id="PS50294">
    <property type="entry name" value="WD_REPEATS_REGION"/>
    <property type="match status" value="4"/>
</dbReference>
<feature type="non-terminal residue" evidence="5">
    <location>
        <position position="687"/>
    </location>
</feature>
<feature type="repeat" description="WD" evidence="3">
    <location>
        <begin position="418"/>
        <end position="463"/>
    </location>
</feature>
<organism evidence="5 6">
    <name type="scientific">Microcoleus anatoxicus PTRS2</name>
    <dbReference type="NCBI Taxonomy" id="2705321"/>
    <lineage>
        <taxon>Bacteria</taxon>
        <taxon>Bacillati</taxon>
        <taxon>Cyanobacteriota</taxon>
        <taxon>Cyanophyceae</taxon>
        <taxon>Oscillatoriophycideae</taxon>
        <taxon>Oscillatoriales</taxon>
        <taxon>Microcoleaceae</taxon>
        <taxon>Microcoleus</taxon>
        <taxon>Microcoleus anatoxicus</taxon>
    </lineage>
</organism>
<feature type="repeat" description="WD" evidence="3">
    <location>
        <begin position="611"/>
        <end position="652"/>
    </location>
</feature>
<reference evidence="5 6" key="1">
    <citation type="journal article" date="2020" name="Harmful Algae">
        <title>Molecular and morphological characterization of a novel dihydroanatoxin-a producing Microcoleus species (cyanobacteria) from the Russian River, California, USA.</title>
        <authorList>
            <person name="Conklin K.Y."/>
            <person name="Stancheva R."/>
            <person name="Otten T.G."/>
            <person name="Fadness R."/>
            <person name="Boyer G.L."/>
            <person name="Read B."/>
            <person name="Zhang X."/>
            <person name="Sheath R.G."/>
        </authorList>
    </citation>
    <scope>NUCLEOTIDE SEQUENCE [LARGE SCALE GENOMIC DNA]</scope>
    <source>
        <strain evidence="5 6">PTRS2</strain>
    </source>
</reference>
<dbReference type="InterPro" id="IPR015943">
    <property type="entry name" value="WD40/YVTN_repeat-like_dom_sf"/>
</dbReference>
<dbReference type="InterPro" id="IPR001680">
    <property type="entry name" value="WD40_rpt"/>
</dbReference>
<name>A0ABU8YT49_9CYAN</name>
<dbReference type="Pfam" id="PF12770">
    <property type="entry name" value="CHAT"/>
    <property type="match status" value="1"/>
</dbReference>
<accession>A0ABU8YT49</accession>
<protein>
    <submittedName>
        <fullName evidence="5">CHAT domain-containing protein</fullName>
    </submittedName>
</protein>
<feature type="repeat" description="WD" evidence="3">
    <location>
        <begin position="376"/>
        <end position="417"/>
    </location>
</feature>
<dbReference type="InterPro" id="IPR020472">
    <property type="entry name" value="WD40_PAC1"/>
</dbReference>
<dbReference type="SMART" id="SM00320">
    <property type="entry name" value="WD40"/>
    <property type="match status" value="6"/>
</dbReference>
<dbReference type="PANTHER" id="PTHR44019:SF8">
    <property type="entry name" value="POC1 CENTRIOLAR PROTEIN HOMOLOG"/>
    <property type="match status" value="1"/>
</dbReference>
<dbReference type="Pfam" id="PF00400">
    <property type="entry name" value="WD40"/>
    <property type="match status" value="5"/>
</dbReference>
<evidence type="ECO:0000313" key="5">
    <source>
        <dbReference type="EMBL" id="MEK0187632.1"/>
    </source>
</evidence>
<dbReference type="Proteomes" id="UP001384579">
    <property type="component" value="Unassembled WGS sequence"/>
</dbReference>
<dbReference type="RefSeq" id="WP_340541855.1">
    <property type="nucleotide sequence ID" value="NZ_JBBLXS010000400.1"/>
</dbReference>
<comment type="caution">
    <text evidence="5">The sequence shown here is derived from an EMBL/GenBank/DDBJ whole genome shotgun (WGS) entry which is preliminary data.</text>
</comment>
<evidence type="ECO:0000256" key="1">
    <source>
        <dbReference type="ARBA" id="ARBA00022574"/>
    </source>
</evidence>
<dbReference type="CDD" id="cd00200">
    <property type="entry name" value="WD40"/>
    <property type="match status" value="1"/>
</dbReference>
<dbReference type="InterPro" id="IPR024983">
    <property type="entry name" value="CHAT_dom"/>
</dbReference>
<dbReference type="PRINTS" id="PR00320">
    <property type="entry name" value="GPROTEINBRPT"/>
</dbReference>
<proteinExistence type="predicted"/>
<evidence type="ECO:0000259" key="4">
    <source>
        <dbReference type="Pfam" id="PF12770"/>
    </source>
</evidence>
<dbReference type="SUPFAM" id="SSF50978">
    <property type="entry name" value="WD40 repeat-like"/>
    <property type="match status" value="1"/>
</dbReference>
<keyword evidence="1 3" id="KW-0853">WD repeat</keyword>
<feature type="domain" description="CHAT" evidence="4">
    <location>
        <begin position="178"/>
        <end position="343"/>
    </location>
</feature>
<feature type="repeat" description="WD" evidence="3">
    <location>
        <begin position="513"/>
        <end position="554"/>
    </location>
</feature>
<feature type="repeat" description="WD" evidence="3">
    <location>
        <begin position="569"/>
        <end position="610"/>
    </location>
</feature>
<dbReference type="InterPro" id="IPR050505">
    <property type="entry name" value="WDR55/POC1"/>
</dbReference>
<evidence type="ECO:0000256" key="2">
    <source>
        <dbReference type="ARBA" id="ARBA00022737"/>
    </source>
</evidence>
<dbReference type="EMBL" id="JBBLXS010000400">
    <property type="protein sequence ID" value="MEK0187632.1"/>
    <property type="molecule type" value="Genomic_DNA"/>
</dbReference>
<dbReference type="PANTHER" id="PTHR44019">
    <property type="entry name" value="WD REPEAT-CONTAINING PROTEIN 55"/>
    <property type="match status" value="1"/>
</dbReference>
<evidence type="ECO:0000313" key="6">
    <source>
        <dbReference type="Proteomes" id="UP001384579"/>
    </source>
</evidence>
<keyword evidence="2" id="KW-0677">Repeat</keyword>
<gene>
    <name evidence="5" type="ORF">WMG39_22670</name>
</gene>
<feature type="repeat" description="WD" evidence="3">
    <location>
        <begin position="652"/>
        <end position="687"/>
    </location>
</feature>
<keyword evidence="6" id="KW-1185">Reference proteome</keyword>
<dbReference type="InterPro" id="IPR036322">
    <property type="entry name" value="WD40_repeat_dom_sf"/>
</dbReference>
<dbReference type="PROSITE" id="PS00678">
    <property type="entry name" value="WD_REPEATS_1"/>
    <property type="match status" value="2"/>
</dbReference>
<sequence>MKKQVILTIMEGSFQQGFPLNLEIREDLTPFSLIWGDVGRLPALGDIEILDSLKEWQSNFKRNNDDSIPRIKVKGEGAKVFNNIAAQNLASNINQWLNSNEKSWRKILDGLQQHLQPNDEIRVILQTDDANLRRLPWPAWNLFSETYHNSEISLSTLTVKPPSFKPSECRKSAVKILAVFGNNDGINISFDRQVLDRLAERGAEITPLNKPKKAELLECLRDEKGWHIFFFAGHSSTLPDGQIGEFEIGDSESISIDDLKNAMKIAIAKGLQLAIFNSCDGLGIANQLAKLYLPQSIVMREVVADEAAQKFLQDFLTAFANNQSLYTSVREARRKLEDAKNKELPGISWLPVICQNPAVEPLRWKQLLNWKCLHTLTDHSDVVKSVAISSKENIIASSSLDKTIKLWNLCTGELLHTFTGHSSAVIAVAFSPDGKTLASASNHELFDGSIKLWDVANKTFKQSLGNALVALRTSCLAFSPDEQTLANGHIGTTIIGATIDIWNLKKSKIEKTLWGHVWEVNSLAFSQDGRILVSGGLDGAVKIWNCYKEELLHTLNRPVDFFGALASWFDSSVGIICCVAISPDGKTVAASGLQQPIQLWNTENGRLLRTFTEHSDSVYTLAFSPDGETLASGGGDNRIRIWNFHTGELLETLEHLGPVQSVVFSCDGKTLVSGSADTTVKIWRVPV</sequence>
<dbReference type="PROSITE" id="PS50082">
    <property type="entry name" value="WD_REPEATS_2"/>
    <property type="match status" value="6"/>
</dbReference>
<dbReference type="Gene3D" id="2.130.10.10">
    <property type="entry name" value="YVTN repeat-like/Quinoprotein amine dehydrogenase"/>
    <property type="match status" value="3"/>
</dbReference>
<evidence type="ECO:0000256" key="3">
    <source>
        <dbReference type="PROSITE-ProRule" id="PRU00221"/>
    </source>
</evidence>